<dbReference type="InterPro" id="IPR039448">
    <property type="entry name" value="Beta_helix"/>
</dbReference>
<accession>A0ABR4CRR0</accession>
<evidence type="ECO:0000313" key="4">
    <source>
        <dbReference type="Proteomes" id="UP001595075"/>
    </source>
</evidence>
<gene>
    <name evidence="3" type="ORF">VTL71DRAFT_12036</name>
</gene>
<organism evidence="3 4">
    <name type="scientific">Oculimacula yallundae</name>
    <dbReference type="NCBI Taxonomy" id="86028"/>
    <lineage>
        <taxon>Eukaryota</taxon>
        <taxon>Fungi</taxon>
        <taxon>Dikarya</taxon>
        <taxon>Ascomycota</taxon>
        <taxon>Pezizomycotina</taxon>
        <taxon>Leotiomycetes</taxon>
        <taxon>Helotiales</taxon>
        <taxon>Ploettnerulaceae</taxon>
        <taxon>Oculimacula</taxon>
    </lineage>
</organism>
<keyword evidence="1" id="KW-0732">Signal</keyword>
<dbReference type="Gene3D" id="2.160.20.10">
    <property type="entry name" value="Single-stranded right-handed beta-helix, Pectin lyase-like"/>
    <property type="match status" value="1"/>
</dbReference>
<dbReference type="InterPro" id="IPR012334">
    <property type="entry name" value="Pectin_lyas_fold"/>
</dbReference>
<comment type="caution">
    <text evidence="3">The sequence shown here is derived from an EMBL/GenBank/DDBJ whole genome shotgun (WGS) entry which is preliminary data.</text>
</comment>
<dbReference type="InterPro" id="IPR011050">
    <property type="entry name" value="Pectin_lyase_fold/virulence"/>
</dbReference>
<feature type="domain" description="Right handed beta helix" evidence="2">
    <location>
        <begin position="199"/>
        <end position="363"/>
    </location>
</feature>
<proteinExistence type="predicted"/>
<keyword evidence="4" id="KW-1185">Reference proteome</keyword>
<feature type="signal peptide" evidence="1">
    <location>
        <begin position="1"/>
        <end position="24"/>
    </location>
</feature>
<dbReference type="EMBL" id="JAZHXI010000004">
    <property type="protein sequence ID" value="KAL2072693.1"/>
    <property type="molecule type" value="Genomic_DNA"/>
</dbReference>
<dbReference type="SUPFAM" id="SSF51126">
    <property type="entry name" value="Pectin lyase-like"/>
    <property type="match status" value="1"/>
</dbReference>
<dbReference type="Pfam" id="PF13229">
    <property type="entry name" value="Beta_helix"/>
    <property type="match status" value="1"/>
</dbReference>
<sequence length="376" mass="39062">MTRISSALALAVCLALATVNTVSGENGRATIRVRPTQTIQDALNTAPAGAKVIVDAGTYYENLEIKTDGIELVARDNNVKLIAPQTYKSNICSGLAGPNTEAGICIHGSGIELEEFTDISEHRGFIGATKLIRGVSVTGFEIKDFSGLSVAIVAGQDTQVSRNTFVNGQRYGTLSLGSKNSKVSRNVVSSTDPKLLFIGICVSDQKDARVSDNNISGYSTALCVQTSGAEIRNNDVTGCCTGAFIDPGIVGAQIRGNHIGANDPRCFNPELGGKGTAFGIIVFGANDTIVRDNVITGQTLPEGADPNDPKLAAYGILVTDFVFPPYPNVAASGNQVKRNTVTGNTFDILVGGSGPGNVGKDNVCNSAFPGDACTAP</sequence>
<evidence type="ECO:0000259" key="2">
    <source>
        <dbReference type="Pfam" id="PF13229"/>
    </source>
</evidence>
<feature type="chain" id="PRO_5047049875" description="Right handed beta helix domain-containing protein" evidence="1">
    <location>
        <begin position="25"/>
        <end position="376"/>
    </location>
</feature>
<reference evidence="3 4" key="1">
    <citation type="journal article" date="2024" name="Commun. Biol.">
        <title>Comparative genomic analysis of thermophilic fungi reveals convergent evolutionary adaptations and gene losses.</title>
        <authorList>
            <person name="Steindorff A.S."/>
            <person name="Aguilar-Pontes M.V."/>
            <person name="Robinson A.J."/>
            <person name="Andreopoulos B."/>
            <person name="LaButti K."/>
            <person name="Kuo A."/>
            <person name="Mondo S."/>
            <person name="Riley R."/>
            <person name="Otillar R."/>
            <person name="Haridas S."/>
            <person name="Lipzen A."/>
            <person name="Grimwood J."/>
            <person name="Schmutz J."/>
            <person name="Clum A."/>
            <person name="Reid I.D."/>
            <person name="Moisan M.C."/>
            <person name="Butler G."/>
            <person name="Nguyen T.T.M."/>
            <person name="Dewar K."/>
            <person name="Conant G."/>
            <person name="Drula E."/>
            <person name="Henrissat B."/>
            <person name="Hansel C."/>
            <person name="Singer S."/>
            <person name="Hutchinson M.I."/>
            <person name="de Vries R.P."/>
            <person name="Natvig D.O."/>
            <person name="Powell A.J."/>
            <person name="Tsang A."/>
            <person name="Grigoriev I.V."/>
        </authorList>
    </citation>
    <scope>NUCLEOTIDE SEQUENCE [LARGE SCALE GENOMIC DNA]</scope>
    <source>
        <strain evidence="3 4">CBS 494.80</strain>
    </source>
</reference>
<evidence type="ECO:0000256" key="1">
    <source>
        <dbReference type="SAM" id="SignalP"/>
    </source>
</evidence>
<evidence type="ECO:0000313" key="3">
    <source>
        <dbReference type="EMBL" id="KAL2072693.1"/>
    </source>
</evidence>
<dbReference type="Proteomes" id="UP001595075">
    <property type="component" value="Unassembled WGS sequence"/>
</dbReference>
<dbReference type="InterPro" id="IPR006626">
    <property type="entry name" value="PbH1"/>
</dbReference>
<name>A0ABR4CRR0_9HELO</name>
<protein>
    <recommendedName>
        <fullName evidence="2">Right handed beta helix domain-containing protein</fullName>
    </recommendedName>
</protein>
<dbReference type="SMART" id="SM00710">
    <property type="entry name" value="PbH1"/>
    <property type="match status" value="5"/>
</dbReference>